<dbReference type="GO" id="GO:0005737">
    <property type="term" value="C:cytoplasm"/>
    <property type="evidence" value="ECO:0007669"/>
    <property type="project" value="TreeGrafter"/>
</dbReference>
<keyword evidence="2" id="KW-0560">Oxidoreductase</keyword>
<dbReference type="InterPro" id="IPR006076">
    <property type="entry name" value="FAD-dep_OxRdtase"/>
</dbReference>
<protein>
    <submittedName>
        <fullName evidence="2">Glycine oxidase</fullName>
        <ecNumber evidence="2">1.4.3.19</ecNumber>
    </submittedName>
</protein>
<dbReference type="EC" id="1.4.3.19" evidence="2"/>
<dbReference type="SUPFAM" id="SSF51905">
    <property type="entry name" value="FAD/NAD(P)-binding domain"/>
    <property type="match status" value="1"/>
</dbReference>
<dbReference type="Gene3D" id="3.30.9.10">
    <property type="entry name" value="D-Amino Acid Oxidase, subunit A, domain 2"/>
    <property type="match status" value="1"/>
</dbReference>
<dbReference type="Gene3D" id="3.50.50.60">
    <property type="entry name" value="FAD/NAD(P)-binding domain"/>
    <property type="match status" value="1"/>
</dbReference>
<dbReference type="GO" id="GO:0043799">
    <property type="term" value="F:glycine oxidase activity"/>
    <property type="evidence" value="ECO:0007669"/>
    <property type="project" value="UniProtKB-EC"/>
</dbReference>
<name>A0A6I5ZUZ4_9FIRM</name>
<reference evidence="2 3" key="1">
    <citation type="submission" date="2019-11" db="EMBL/GenBank/DDBJ databases">
        <title>Genome sequence of Moorella glycerini DSM11254.</title>
        <authorList>
            <person name="Poehlein A."/>
            <person name="Boeer T."/>
            <person name="Daniel R."/>
        </authorList>
    </citation>
    <scope>NUCLEOTIDE SEQUENCE [LARGE SCALE GENOMIC DNA]</scope>
    <source>
        <strain evidence="2 3">DSM 11254</strain>
    </source>
</reference>
<dbReference type="Pfam" id="PF01266">
    <property type="entry name" value="DAO"/>
    <property type="match status" value="1"/>
</dbReference>
<dbReference type="OrthoDB" id="9801699at2"/>
<gene>
    <name evidence="2" type="primary">thiO</name>
    <name evidence="2" type="ORF">MGLY_32130</name>
</gene>
<dbReference type="AlphaFoldDB" id="A0A6I5ZUZ4"/>
<proteinExistence type="predicted"/>
<evidence type="ECO:0000313" key="3">
    <source>
        <dbReference type="Proteomes" id="UP000425916"/>
    </source>
</evidence>
<keyword evidence="3" id="KW-1185">Reference proteome</keyword>
<organism evidence="2 3">
    <name type="scientific">Neomoorella glycerini</name>
    <dbReference type="NCBI Taxonomy" id="55779"/>
    <lineage>
        <taxon>Bacteria</taxon>
        <taxon>Bacillati</taxon>
        <taxon>Bacillota</taxon>
        <taxon>Clostridia</taxon>
        <taxon>Neomoorellales</taxon>
        <taxon>Neomoorellaceae</taxon>
        <taxon>Neomoorella</taxon>
    </lineage>
</organism>
<evidence type="ECO:0000259" key="1">
    <source>
        <dbReference type="Pfam" id="PF01266"/>
    </source>
</evidence>
<accession>A0A6I5ZUZ4</accession>
<feature type="domain" description="FAD dependent oxidoreductase" evidence="1">
    <location>
        <begin position="8"/>
        <end position="367"/>
    </location>
</feature>
<sequence>MVEKLLADVVIIGGGYFGAAAAYHLATKGFKTVLVEQGEVAGGASGGNFGRVQLQDAEPGLSLELSLAGWQRLLRLQEELDIDIEFRRSGSLIVATNHQEWTELQEEQQKKIKAGLNIELLEGREVTRREPLLNGELVVGASYSLEAQLNPFKLIYAFLNKAAAQGCEVLENTPALGFEVANGKIKEVITSRGKIAAGTVVVAAGAWTRTLVKAVGLDLPIDFIWGEALVTEKAGPLLRNYFSLASFFASEQSGADGYQVSLCCTCSTAGNLLVGETMTAGSPGELADEAGYRSRQENLPFLVQELARFFPALVSLKAIRSWRVPVACTRDHRPYLGFWGPENMLVAAGFKSSAIMTPIAGEIIAELVAGSCRFDLSEFKEARARWAN</sequence>
<dbReference type="PANTHER" id="PTHR13847">
    <property type="entry name" value="SARCOSINE DEHYDROGENASE-RELATED"/>
    <property type="match status" value="1"/>
</dbReference>
<dbReference type="EMBL" id="CP046244">
    <property type="protein sequence ID" value="QGP93790.1"/>
    <property type="molecule type" value="Genomic_DNA"/>
</dbReference>
<dbReference type="RefSeq" id="WP_156275530.1">
    <property type="nucleotide sequence ID" value="NZ_CP046244.1"/>
</dbReference>
<dbReference type="InterPro" id="IPR036188">
    <property type="entry name" value="FAD/NAD-bd_sf"/>
</dbReference>
<dbReference type="Proteomes" id="UP000425916">
    <property type="component" value="Chromosome"/>
</dbReference>
<evidence type="ECO:0000313" key="2">
    <source>
        <dbReference type="EMBL" id="QGP93790.1"/>
    </source>
</evidence>